<evidence type="ECO:0000256" key="2">
    <source>
        <dbReference type="ARBA" id="ARBA00022475"/>
    </source>
</evidence>
<keyword evidence="6 8" id="KW-1133">Transmembrane helix</keyword>
<evidence type="ECO:0000313" key="11">
    <source>
        <dbReference type="Proteomes" id="UP000177078"/>
    </source>
</evidence>
<proteinExistence type="predicted"/>
<evidence type="ECO:0000256" key="5">
    <source>
        <dbReference type="ARBA" id="ARBA00022692"/>
    </source>
</evidence>
<keyword evidence="4" id="KW-0997">Cell inner membrane</keyword>
<name>A0A1G2RBV3_9BACT</name>
<feature type="transmembrane region" description="Helical" evidence="8">
    <location>
        <begin position="12"/>
        <end position="30"/>
    </location>
</feature>
<dbReference type="SUPFAM" id="SSF54523">
    <property type="entry name" value="Pili subunits"/>
    <property type="match status" value="1"/>
</dbReference>
<organism evidence="10 11">
    <name type="scientific">Candidatus Wildermuthbacteria bacterium RIFCSPHIGHO2_12_FULL_40_12</name>
    <dbReference type="NCBI Taxonomy" id="1802457"/>
    <lineage>
        <taxon>Bacteria</taxon>
        <taxon>Candidatus Wildermuthiibacteriota</taxon>
    </lineage>
</organism>
<evidence type="ECO:0000313" key="10">
    <source>
        <dbReference type="EMBL" id="OHA70008.1"/>
    </source>
</evidence>
<dbReference type="Pfam" id="PF12019">
    <property type="entry name" value="GspH"/>
    <property type="match status" value="1"/>
</dbReference>
<comment type="caution">
    <text evidence="10">The sequence shown here is derived from an EMBL/GenBank/DDBJ whole genome shotgun (WGS) entry which is preliminary data.</text>
</comment>
<keyword evidence="2" id="KW-1003">Cell membrane</keyword>
<sequence length="183" mass="20145">MKNQLRQKGVTFVEIMLILGIIAILSSIILPNYKDARAQFALERSAHKLAQDIRRAAEMALASAKIADPDNPGGPKIIPDSYGIYIKQNPGYEIIIFADRNGNDQRDGNDWEIEAIRLEKGVIVQNLSHPNLSINFKPPAPTVTFKTTFGPDPTDATITLALENNPTITKEIEVNKAGLVNVK</sequence>
<evidence type="ECO:0000259" key="9">
    <source>
        <dbReference type="Pfam" id="PF12019"/>
    </source>
</evidence>
<protein>
    <recommendedName>
        <fullName evidence="9">General secretion pathway GspH domain-containing protein</fullName>
    </recommendedName>
</protein>
<dbReference type="AlphaFoldDB" id="A0A1G2RBV3"/>
<evidence type="ECO:0000256" key="8">
    <source>
        <dbReference type="SAM" id="Phobius"/>
    </source>
</evidence>
<dbReference type="EMBL" id="MHUC01000040">
    <property type="protein sequence ID" value="OHA70008.1"/>
    <property type="molecule type" value="Genomic_DNA"/>
</dbReference>
<comment type="subcellular location">
    <subcellularLocation>
        <location evidence="1">Cell inner membrane</location>
        <topology evidence="1">Single-pass membrane protein</topology>
    </subcellularLocation>
</comment>
<keyword evidence="7 8" id="KW-0472">Membrane</keyword>
<gene>
    <name evidence="10" type="ORF">A3F15_01740</name>
</gene>
<dbReference type="Gene3D" id="3.30.700.10">
    <property type="entry name" value="Glycoprotein, Type 4 Pilin"/>
    <property type="match status" value="1"/>
</dbReference>
<dbReference type="Proteomes" id="UP000177078">
    <property type="component" value="Unassembled WGS sequence"/>
</dbReference>
<feature type="domain" description="General secretion pathway GspH" evidence="9">
    <location>
        <begin position="46"/>
        <end position="178"/>
    </location>
</feature>
<evidence type="ECO:0000256" key="3">
    <source>
        <dbReference type="ARBA" id="ARBA00022481"/>
    </source>
</evidence>
<accession>A0A1G2RBV3</accession>
<keyword evidence="5 8" id="KW-0812">Transmembrane</keyword>
<dbReference type="STRING" id="1802457.A3F15_01740"/>
<keyword evidence="3" id="KW-0488">Methylation</keyword>
<dbReference type="InterPro" id="IPR045584">
    <property type="entry name" value="Pilin-like"/>
</dbReference>
<evidence type="ECO:0000256" key="1">
    <source>
        <dbReference type="ARBA" id="ARBA00004377"/>
    </source>
</evidence>
<reference evidence="10 11" key="1">
    <citation type="journal article" date="2016" name="Nat. Commun.">
        <title>Thousands of microbial genomes shed light on interconnected biogeochemical processes in an aquifer system.</title>
        <authorList>
            <person name="Anantharaman K."/>
            <person name="Brown C.T."/>
            <person name="Hug L.A."/>
            <person name="Sharon I."/>
            <person name="Castelle C.J."/>
            <person name="Probst A.J."/>
            <person name="Thomas B.C."/>
            <person name="Singh A."/>
            <person name="Wilkins M.J."/>
            <person name="Karaoz U."/>
            <person name="Brodie E.L."/>
            <person name="Williams K.H."/>
            <person name="Hubbard S.S."/>
            <person name="Banfield J.F."/>
        </authorList>
    </citation>
    <scope>NUCLEOTIDE SEQUENCE [LARGE SCALE GENOMIC DNA]</scope>
</reference>
<dbReference type="InterPro" id="IPR022346">
    <property type="entry name" value="T2SS_GspH"/>
</dbReference>
<evidence type="ECO:0000256" key="6">
    <source>
        <dbReference type="ARBA" id="ARBA00022989"/>
    </source>
</evidence>
<evidence type="ECO:0000256" key="7">
    <source>
        <dbReference type="ARBA" id="ARBA00023136"/>
    </source>
</evidence>
<evidence type="ECO:0000256" key="4">
    <source>
        <dbReference type="ARBA" id="ARBA00022519"/>
    </source>
</evidence>